<keyword evidence="8" id="KW-1185">Reference proteome</keyword>
<feature type="transmembrane region" description="Helical" evidence="6">
    <location>
        <begin position="43"/>
        <end position="63"/>
    </location>
</feature>
<dbReference type="RefSeq" id="WP_219873980.1">
    <property type="nucleotide sequence ID" value="NZ_JAHZIJ010000016.1"/>
</dbReference>
<dbReference type="Proteomes" id="UP000812277">
    <property type="component" value="Unassembled WGS sequence"/>
</dbReference>
<dbReference type="EMBL" id="JAHZIJ010000016">
    <property type="protein sequence ID" value="MBW7476729.1"/>
    <property type="molecule type" value="Genomic_DNA"/>
</dbReference>
<feature type="transmembrane region" description="Helical" evidence="6">
    <location>
        <begin position="176"/>
        <end position="195"/>
    </location>
</feature>
<evidence type="ECO:0000256" key="2">
    <source>
        <dbReference type="ARBA" id="ARBA00022475"/>
    </source>
</evidence>
<feature type="transmembrane region" description="Helical" evidence="6">
    <location>
        <begin position="216"/>
        <end position="236"/>
    </location>
</feature>
<keyword evidence="3 6" id="KW-0812">Transmembrane</keyword>
<dbReference type="InterPro" id="IPR050833">
    <property type="entry name" value="Poly_Biosynth_Transport"/>
</dbReference>
<feature type="transmembrane region" description="Helical" evidence="6">
    <location>
        <begin position="12"/>
        <end position="37"/>
    </location>
</feature>
<accession>A0ABS7D9V8</accession>
<feature type="transmembrane region" description="Helical" evidence="6">
    <location>
        <begin position="293"/>
        <end position="313"/>
    </location>
</feature>
<evidence type="ECO:0000313" key="8">
    <source>
        <dbReference type="Proteomes" id="UP000812277"/>
    </source>
</evidence>
<dbReference type="Pfam" id="PF01943">
    <property type="entry name" value="Polysacc_synt"/>
    <property type="match status" value="1"/>
</dbReference>
<keyword evidence="2" id="KW-1003">Cell membrane</keyword>
<feature type="transmembrane region" description="Helical" evidence="6">
    <location>
        <begin position="325"/>
        <end position="344"/>
    </location>
</feature>
<keyword evidence="4 6" id="KW-1133">Transmembrane helix</keyword>
<name>A0ABS7D9V8_9BACL</name>
<evidence type="ECO:0000256" key="4">
    <source>
        <dbReference type="ARBA" id="ARBA00022989"/>
    </source>
</evidence>
<gene>
    <name evidence="7" type="ORF">K0T92_18585</name>
</gene>
<evidence type="ECO:0000256" key="6">
    <source>
        <dbReference type="SAM" id="Phobius"/>
    </source>
</evidence>
<evidence type="ECO:0000256" key="5">
    <source>
        <dbReference type="ARBA" id="ARBA00023136"/>
    </source>
</evidence>
<feature type="transmembrane region" description="Helical" evidence="6">
    <location>
        <begin position="84"/>
        <end position="106"/>
    </location>
</feature>
<dbReference type="PANTHER" id="PTHR30250:SF11">
    <property type="entry name" value="O-ANTIGEN TRANSPORTER-RELATED"/>
    <property type="match status" value="1"/>
</dbReference>
<keyword evidence="5 6" id="KW-0472">Membrane</keyword>
<reference evidence="7 8" key="1">
    <citation type="submission" date="2021-07" db="EMBL/GenBank/DDBJ databases">
        <title>Paenibacillus radiodurans sp. nov., isolated from the southeastern edge of Tengger Desert.</title>
        <authorList>
            <person name="Zhang G."/>
        </authorList>
    </citation>
    <scope>NUCLEOTIDE SEQUENCE [LARGE SCALE GENOMIC DNA]</scope>
    <source>
        <strain evidence="7 8">DT7-4</strain>
    </source>
</reference>
<dbReference type="PANTHER" id="PTHR30250">
    <property type="entry name" value="PST FAMILY PREDICTED COLANIC ACID TRANSPORTER"/>
    <property type="match status" value="1"/>
</dbReference>
<evidence type="ECO:0000313" key="7">
    <source>
        <dbReference type="EMBL" id="MBW7476729.1"/>
    </source>
</evidence>
<feature type="transmembrane region" description="Helical" evidence="6">
    <location>
        <begin position="356"/>
        <end position="376"/>
    </location>
</feature>
<dbReference type="InterPro" id="IPR002797">
    <property type="entry name" value="Polysacc_synth"/>
</dbReference>
<proteinExistence type="predicted"/>
<evidence type="ECO:0000256" key="3">
    <source>
        <dbReference type="ARBA" id="ARBA00022692"/>
    </source>
</evidence>
<feature type="transmembrane region" description="Helical" evidence="6">
    <location>
        <begin position="382"/>
        <end position="402"/>
    </location>
</feature>
<sequence length="440" mass="48384">MKMDKASFIYQIFSTFLTRIILLLGGFIASVLTARILGPEGKGILTAVFVIPTLVVTLADLGIRQASAYYIGKKEHSTEDVASTLYLLWLVTSCLSLLIVGLIYWLQFGDKYGWAIFIIVMLTIPLNLAVQYTKGIMQGKTRIGSINTSELIKVGLNIAFMVLLVLVFRMNVIGAALTQLLLALFAWAYSMRVVRKDTAVRLKYVPGLPMLLIRKGIAYAVALFVLQLNYRIAVVFLEHYTTASEVGIFSVGTNLAELIWQVPAAVGMVIFARSANSKTDAEAVQRSVAFLKYLMPLLLAGGVVFWLVCPWMVSLLYGAEFASSALIIRYLLPGILMMVIFKVLNADMAGRGFPLYALWVATAPLVLNVVLNFLLIPQYGGSGAAAASSISYTLSGILYLIVYCRKENVQLKVFFSYQLSDMKAITGRLSRKRQTAAAGK</sequence>
<comment type="caution">
    <text evidence="7">The sequence shown here is derived from an EMBL/GenBank/DDBJ whole genome shotgun (WGS) entry which is preliminary data.</text>
</comment>
<feature type="transmembrane region" description="Helical" evidence="6">
    <location>
        <begin position="248"/>
        <end position="272"/>
    </location>
</feature>
<protein>
    <submittedName>
        <fullName evidence="7">Oligosaccharide flippase family protein</fullName>
    </submittedName>
</protein>
<organism evidence="7 8">
    <name type="scientific">Paenibacillus oenotherae</name>
    <dbReference type="NCBI Taxonomy" id="1435645"/>
    <lineage>
        <taxon>Bacteria</taxon>
        <taxon>Bacillati</taxon>
        <taxon>Bacillota</taxon>
        <taxon>Bacilli</taxon>
        <taxon>Bacillales</taxon>
        <taxon>Paenibacillaceae</taxon>
        <taxon>Paenibacillus</taxon>
    </lineage>
</organism>
<feature type="transmembrane region" description="Helical" evidence="6">
    <location>
        <begin position="112"/>
        <end position="130"/>
    </location>
</feature>
<comment type="subcellular location">
    <subcellularLocation>
        <location evidence="1">Cell membrane</location>
        <topology evidence="1">Multi-pass membrane protein</topology>
    </subcellularLocation>
</comment>
<evidence type="ECO:0000256" key="1">
    <source>
        <dbReference type="ARBA" id="ARBA00004651"/>
    </source>
</evidence>
<feature type="transmembrane region" description="Helical" evidence="6">
    <location>
        <begin position="151"/>
        <end position="170"/>
    </location>
</feature>